<name>A0ABD6GHF1_AGRVI</name>
<evidence type="ECO:0000313" key="3">
    <source>
        <dbReference type="Proteomes" id="UP000175993"/>
    </source>
</evidence>
<dbReference type="RefSeq" id="WP_139190382.1">
    <property type="nucleotide sequence ID" value="NZ_CP118261.1"/>
</dbReference>
<comment type="caution">
    <text evidence="2">The sequence shown here is derived from an EMBL/GenBank/DDBJ whole genome shotgun (WGS) entry which is preliminary data.</text>
</comment>
<proteinExistence type="predicted"/>
<evidence type="ECO:0000256" key="1">
    <source>
        <dbReference type="SAM" id="MobiDB-lite"/>
    </source>
</evidence>
<accession>A0ABD6GHF1</accession>
<sequence length="51" mass="5607">MEPSSTWSPCLPTWTPSRGRETSESDTALATGIAQQSLDDLIRVEPAWLDC</sequence>
<protein>
    <submittedName>
        <fullName evidence="2">DUF1403 family protein</fullName>
    </submittedName>
</protein>
<feature type="region of interest" description="Disordered" evidence="1">
    <location>
        <begin position="1"/>
        <end position="27"/>
    </location>
</feature>
<dbReference type="Proteomes" id="UP000175993">
    <property type="component" value="Unassembled WGS sequence"/>
</dbReference>
<gene>
    <name evidence="2" type="ORF">BBI04_012115</name>
</gene>
<dbReference type="AlphaFoldDB" id="A0ABD6GHF1"/>
<organism evidence="2 3">
    <name type="scientific">Agrobacterium vitis</name>
    <name type="common">Rhizobium vitis</name>
    <dbReference type="NCBI Taxonomy" id="373"/>
    <lineage>
        <taxon>Bacteria</taxon>
        <taxon>Pseudomonadati</taxon>
        <taxon>Pseudomonadota</taxon>
        <taxon>Alphaproteobacteria</taxon>
        <taxon>Hyphomicrobiales</taxon>
        <taxon>Rhizobiaceae</taxon>
        <taxon>Rhizobium/Agrobacterium group</taxon>
        <taxon>Agrobacterium</taxon>
    </lineage>
</organism>
<dbReference type="Pfam" id="PF07183">
    <property type="entry name" value="DUF1403"/>
    <property type="match status" value="1"/>
</dbReference>
<dbReference type="EMBL" id="MBEV02000005">
    <property type="protein sequence ID" value="MUP05557.1"/>
    <property type="molecule type" value="Genomic_DNA"/>
</dbReference>
<reference evidence="2 3" key="1">
    <citation type="submission" date="2019-11" db="EMBL/GenBank/DDBJ databases">
        <title>Whole-genome sequencing of Allorhizobium vitis.</title>
        <authorList>
            <person name="Gan H.M."/>
            <person name="Savka M.A."/>
        </authorList>
    </citation>
    <scope>NUCLEOTIDE SEQUENCE [LARGE SCALE GENOMIC DNA]</scope>
    <source>
        <strain evidence="2 3">AB4</strain>
    </source>
</reference>
<dbReference type="InterPro" id="IPR009843">
    <property type="entry name" value="DUF1403"/>
</dbReference>
<evidence type="ECO:0000313" key="2">
    <source>
        <dbReference type="EMBL" id="MUP05557.1"/>
    </source>
</evidence>